<dbReference type="GO" id="GO:0003677">
    <property type="term" value="F:DNA binding"/>
    <property type="evidence" value="ECO:0007669"/>
    <property type="project" value="InterPro"/>
</dbReference>
<reference evidence="2" key="5">
    <citation type="submission" date="2024-05" db="EMBL/GenBank/DDBJ databases">
        <authorList>
            <person name="Sun Q."/>
            <person name="Zhou Y."/>
        </authorList>
    </citation>
    <scope>NUCLEOTIDE SEQUENCE</scope>
    <source>
        <strain evidence="2">CGMCC 1.12707</strain>
    </source>
</reference>
<keyword evidence="5" id="KW-1185">Reference proteome</keyword>
<name>A0A1M6W110_9FLAO</name>
<dbReference type="InterPro" id="IPR049945">
    <property type="entry name" value="AAA_22"/>
</dbReference>
<dbReference type="Proteomes" id="UP000650994">
    <property type="component" value="Unassembled WGS sequence"/>
</dbReference>
<proteinExistence type="predicted"/>
<dbReference type="GO" id="GO:0016887">
    <property type="term" value="F:ATP hydrolysis activity"/>
    <property type="evidence" value="ECO:0007669"/>
    <property type="project" value="InterPro"/>
</dbReference>
<reference evidence="5" key="4">
    <citation type="journal article" date="2019" name="Int. J. Syst. Evol. Microbiol.">
        <title>The Global Catalogue of Microorganisms (GCM) 10K type strain sequencing project: providing services to taxonomists for standard genome sequencing and annotation.</title>
        <authorList>
            <consortium name="The Broad Institute Genomics Platform"/>
            <consortium name="The Broad Institute Genome Sequencing Center for Infectious Disease"/>
            <person name="Wu L."/>
            <person name="Ma J."/>
        </authorList>
    </citation>
    <scope>NUCLEOTIDE SEQUENCE [LARGE SCALE GENOMIC DNA]</scope>
    <source>
        <strain evidence="5">CGMCC 1.12707</strain>
    </source>
</reference>
<dbReference type="Proteomes" id="UP000184120">
    <property type="component" value="Unassembled WGS sequence"/>
</dbReference>
<reference evidence="3" key="3">
    <citation type="submission" date="2016-11" db="EMBL/GenBank/DDBJ databases">
        <authorList>
            <person name="Jaros S."/>
            <person name="Januszkiewicz K."/>
            <person name="Wedrychowicz H."/>
        </authorList>
    </citation>
    <scope>NUCLEOTIDE SEQUENCE [LARGE SCALE GENOMIC DNA]</scope>
    <source>
        <strain evidence="3">DSM 27989</strain>
    </source>
</reference>
<accession>A0A1M6W110</accession>
<dbReference type="AlphaFoldDB" id="A0A1M6W110"/>
<dbReference type="Gene3D" id="3.40.50.300">
    <property type="entry name" value="P-loop containing nucleotide triphosphate hydrolases"/>
    <property type="match status" value="1"/>
</dbReference>
<dbReference type="SUPFAM" id="SSF47413">
    <property type="entry name" value="lambda repressor-like DNA-binding domains"/>
    <property type="match status" value="1"/>
</dbReference>
<dbReference type="InterPro" id="IPR027417">
    <property type="entry name" value="P-loop_NTPase"/>
</dbReference>
<feature type="domain" description="ORC1/DEAH AAA+ ATPase" evidence="1">
    <location>
        <begin position="114"/>
        <end position="211"/>
    </location>
</feature>
<dbReference type="EMBL" id="BMFL01000002">
    <property type="protein sequence ID" value="GGE89366.1"/>
    <property type="molecule type" value="Genomic_DNA"/>
</dbReference>
<evidence type="ECO:0000313" key="3">
    <source>
        <dbReference type="EMBL" id="SHK87369.1"/>
    </source>
</evidence>
<reference evidence="4" key="2">
    <citation type="submission" date="2016-11" db="EMBL/GenBank/DDBJ databases">
        <authorList>
            <person name="Varghese N."/>
            <person name="Submissions S."/>
        </authorList>
    </citation>
    <scope>NUCLEOTIDE SEQUENCE [LARGE SCALE GENOMIC DNA]</scope>
    <source>
        <strain evidence="4">DSM 27989</strain>
    </source>
</reference>
<protein>
    <submittedName>
        <fullName evidence="3">DNA transposition protein, AAA+ family ATPase</fullName>
    </submittedName>
</protein>
<dbReference type="Pfam" id="PF13401">
    <property type="entry name" value="AAA_22"/>
    <property type="match status" value="1"/>
</dbReference>
<evidence type="ECO:0000313" key="4">
    <source>
        <dbReference type="Proteomes" id="UP000184120"/>
    </source>
</evidence>
<evidence type="ECO:0000313" key="2">
    <source>
        <dbReference type="EMBL" id="GGE89366.1"/>
    </source>
</evidence>
<dbReference type="OrthoDB" id="1244738at2"/>
<dbReference type="SUPFAM" id="SSF52540">
    <property type="entry name" value="P-loop containing nucleoside triphosphate hydrolases"/>
    <property type="match status" value="1"/>
</dbReference>
<sequence>MVLAKFYNMTNLTQNQRIYDIPQAMKVFLDDRGIKQPEIARLSGVNKGTVSLIFRGIEYNGQTKIADKYYQKIANAIGYELEKTYWQHFNTFNFKQAILTFENARKNKERRGIDGDTGLGKTYVATAFKKRYPKIVTLVKCDEIANTKEFVISLAEQLDLPTIGTKNRILKNIIDKLKSKEEAFLIIDEFENSKKGIIPVIKYLADELENVVPLVVLGIDVEKMLSLSAERRKQGFIQVNRRWSFGWIFFSSDISEDIEKICETVGIDRKTVINWLISRVKDFDSLKNIITTVLIESEKSKEPVTVEMLNELFTNH</sequence>
<reference evidence="2" key="1">
    <citation type="journal article" date="2014" name="Int. J. Syst. Evol. Microbiol.">
        <title>Complete genome of a new Firmicutes species belonging to the dominant human colonic microbiota ('Ruminococcus bicirculans') reveals two chromosomes and a selective capacity to utilize plant glucans.</title>
        <authorList>
            <consortium name="NISC Comparative Sequencing Program"/>
            <person name="Wegmann U."/>
            <person name="Louis P."/>
            <person name="Goesmann A."/>
            <person name="Henrissat B."/>
            <person name="Duncan S.H."/>
            <person name="Flint H.J."/>
        </authorList>
    </citation>
    <scope>NUCLEOTIDE SEQUENCE</scope>
    <source>
        <strain evidence="2">CGMCC 1.12707</strain>
    </source>
</reference>
<evidence type="ECO:0000259" key="1">
    <source>
        <dbReference type="Pfam" id="PF13401"/>
    </source>
</evidence>
<dbReference type="STRING" id="1434701.SAMN05443634_104116"/>
<dbReference type="EMBL" id="FRBH01000004">
    <property type="protein sequence ID" value="SHK87369.1"/>
    <property type="molecule type" value="Genomic_DNA"/>
</dbReference>
<evidence type="ECO:0000313" key="5">
    <source>
        <dbReference type="Proteomes" id="UP000650994"/>
    </source>
</evidence>
<dbReference type="InterPro" id="IPR010982">
    <property type="entry name" value="Lambda_DNA-bd_dom_sf"/>
</dbReference>
<organism evidence="3 4">
    <name type="scientific">Chishuiella changwenlii</name>
    <dbReference type="NCBI Taxonomy" id="1434701"/>
    <lineage>
        <taxon>Bacteria</taxon>
        <taxon>Pseudomonadati</taxon>
        <taxon>Bacteroidota</taxon>
        <taxon>Flavobacteriia</taxon>
        <taxon>Flavobacteriales</taxon>
        <taxon>Weeksellaceae</taxon>
        <taxon>Chishuiella</taxon>
    </lineage>
</organism>
<gene>
    <name evidence="2" type="ORF">GCM10010984_03750</name>
    <name evidence="3" type="ORF">SAMN05443634_104116</name>
</gene>